<dbReference type="STRING" id="1227492.C482_00810"/>
<evidence type="ECO:0000256" key="1">
    <source>
        <dbReference type="SAM" id="MobiDB-lite"/>
    </source>
</evidence>
<keyword evidence="2" id="KW-0472">Membrane</keyword>
<name>M0B7Q9_9EURY</name>
<dbReference type="EMBL" id="AOIN01000008">
    <property type="protein sequence ID" value="ELZ06318.1"/>
    <property type="molecule type" value="Genomic_DNA"/>
</dbReference>
<feature type="transmembrane region" description="Helical" evidence="2">
    <location>
        <begin position="541"/>
        <end position="563"/>
    </location>
</feature>
<evidence type="ECO:0000313" key="4">
    <source>
        <dbReference type="Proteomes" id="UP000011693"/>
    </source>
</evidence>
<proteinExistence type="predicted"/>
<dbReference type="Proteomes" id="UP000011693">
    <property type="component" value="Unassembled WGS sequence"/>
</dbReference>
<keyword evidence="2" id="KW-0812">Transmembrane</keyword>
<dbReference type="InterPro" id="IPR047792">
    <property type="entry name" value="Hvo_1808-like"/>
</dbReference>
<feature type="region of interest" description="Disordered" evidence="1">
    <location>
        <begin position="496"/>
        <end position="524"/>
    </location>
</feature>
<feature type="compositionally biased region" description="Low complexity" evidence="1">
    <location>
        <begin position="504"/>
        <end position="524"/>
    </location>
</feature>
<comment type="caution">
    <text evidence="3">The sequence shown here is derived from an EMBL/GenBank/DDBJ whole genome shotgun (WGS) entry which is preliminary data.</text>
</comment>
<dbReference type="OrthoDB" id="85977at2157"/>
<keyword evidence="2" id="KW-1133">Transmembrane helix</keyword>
<organism evidence="3 4">
    <name type="scientific">Natrialba chahannaoensis JCM 10990</name>
    <dbReference type="NCBI Taxonomy" id="1227492"/>
    <lineage>
        <taxon>Archaea</taxon>
        <taxon>Methanobacteriati</taxon>
        <taxon>Methanobacteriota</taxon>
        <taxon>Stenosarchaea group</taxon>
        <taxon>Halobacteria</taxon>
        <taxon>Halobacteriales</taxon>
        <taxon>Natrialbaceae</taxon>
        <taxon>Natrialba</taxon>
    </lineage>
</organism>
<dbReference type="PATRIC" id="fig|1227492.4.peg.149"/>
<reference evidence="3 4" key="1">
    <citation type="journal article" date="2014" name="PLoS Genet.">
        <title>Phylogenetically driven sequencing of extremely halophilic archaea reveals strategies for static and dynamic osmo-response.</title>
        <authorList>
            <person name="Becker E.A."/>
            <person name="Seitzer P.M."/>
            <person name="Tritt A."/>
            <person name="Larsen D."/>
            <person name="Krusor M."/>
            <person name="Yao A.I."/>
            <person name="Wu D."/>
            <person name="Madern D."/>
            <person name="Eisen J.A."/>
            <person name="Darling A.E."/>
            <person name="Facciotti M.T."/>
        </authorList>
    </citation>
    <scope>NUCLEOTIDE SEQUENCE [LARGE SCALE GENOMIC DNA]</scope>
    <source>
        <strain evidence="3 4">JCM 10990</strain>
    </source>
</reference>
<evidence type="ECO:0000256" key="2">
    <source>
        <dbReference type="SAM" id="Phobius"/>
    </source>
</evidence>
<sequence>MNLTRTQLTAGLVGLAVLILLGAAIGGVAIFSPGEDSTPGPDSDSGAGNHHSGLESEVPPEDRPDDPSTSETVGYVDGYWYDDELPVDDRTDAAVESDELDAVVARSMARVELIRNLTFQDEAEVAVISREEYQTEHGDMFANVTGDQRLQQNVNYEALFMVDRETDATEAFESLYGGAVDGFYDPVTDEIVLVSDSPDSPELDEIVLGHELLHALQDQHFDLRSYDRETIAQDNAKNGLIEGDAVWVDTAYEQRCEADWDCLQPDRTPPAVGDLNWGLYLTMYQPYDDGPDYVDHLLEQGGWDAVDAAYDDPPTSSSEVIRPGEDREPVTIELEDRSNDEWTQLELNGDVATESVGEAGMVAMFAGGAFDDMRPTVIDRADLIGSGVGYEFDHAITDGWAGDELVTYVATNDGETADNVEDTGYVWQTEWTSAEDAAQFADAYTMLLELYNSDQANDSVDTYVIDRGFPGAYHVEQDDETVTIVRAPTVDDLDAIDAGAVPGSADAPTPASSTESASDATAASVADDQEGAVLAGLNPGFGTVTAVFVSVALAGTVGWLAVLRTRARPRLNSSSSASVASGARRVVVTVEKPTKL</sequence>
<gene>
    <name evidence="3" type="ORF">C482_00810</name>
</gene>
<feature type="region of interest" description="Disordered" evidence="1">
    <location>
        <begin position="34"/>
        <end position="75"/>
    </location>
</feature>
<dbReference type="RefSeq" id="WP_006165439.1">
    <property type="nucleotide sequence ID" value="NZ_AOIN01000008.1"/>
</dbReference>
<protein>
    <recommendedName>
        <fullName evidence="5">PGF-CTERM sorting domain-containing protein</fullName>
    </recommendedName>
</protein>
<keyword evidence="4" id="KW-1185">Reference proteome</keyword>
<evidence type="ECO:0008006" key="5">
    <source>
        <dbReference type="Google" id="ProtNLM"/>
    </source>
</evidence>
<dbReference type="AlphaFoldDB" id="M0B7Q9"/>
<accession>M0B7Q9</accession>
<dbReference type="NCBIfam" id="NF038145">
    <property type="entry name" value="Hvo_1808_fam"/>
    <property type="match status" value="1"/>
</dbReference>
<evidence type="ECO:0000313" key="3">
    <source>
        <dbReference type="EMBL" id="ELZ06318.1"/>
    </source>
</evidence>